<gene>
    <name evidence="4" type="ORF">LCGC14_0304200</name>
</gene>
<evidence type="ECO:0000256" key="1">
    <source>
        <dbReference type="ARBA" id="ARBA00007837"/>
    </source>
</evidence>
<dbReference type="PANTHER" id="PTHR38045">
    <property type="entry name" value="CHROMOSOME 1, WHOLE GENOME SHOTGUN SEQUENCE"/>
    <property type="match status" value="1"/>
</dbReference>
<dbReference type="SUPFAM" id="SSF48230">
    <property type="entry name" value="Chondroitin AC/alginate lyase"/>
    <property type="match status" value="1"/>
</dbReference>
<dbReference type="GO" id="GO:0009401">
    <property type="term" value="P:phosphoenolpyruvate-dependent sugar phosphotransferase system"/>
    <property type="evidence" value="ECO:0007669"/>
    <property type="project" value="InterPro"/>
</dbReference>
<sequence length="585" mass="63710">MIDLANGHDLVNLFVHRPGSRLLVASDSGRGFLVEEEDVVAQTRAGKQVQKLRDKTRSLPSGAAEELGYLLDAHALMLADSRLVRGVDKRIADNKINAEAAVAAVVGLDWLWEDLTEADRLRVLGAIRKKAVIPYCQSVKDKAWWYDSYQNWNAVINSGCGLAALALSDEEPKAEKAYELAQTGLKRFFDGLGREGGWDEGVGYWGYALRYVLLLNEAAGRVLDDEQLLHRRGMDTTGLFPIYFTPNGHAAGFGDTATVPTHGALYLLVRHFGLKEVAWWLDTYSFGHDIATDGWSAVGLSLLFRPEGMDTPTDPDLKCVKVFNEIGWASVADHWPHPTMYVAAKTGDLSASHSQRDMNAIQLQVDGEMMLAAGGATHPGLATSDPDGQEIVASRHNTIVVGDRDHAIDAQGSIVDAINEPNCRWVACDAQHACGANVHFVRHIVMVVDPAGGGGQAVIVLDEVQNIAAEGVKMFWHTPVKLQMDDSAGVGILEGTQADLHVAFNATQRVHVTHRASGRGGSDGHVICVKAGKMESGLFVSVFSRHKLSRAPAIRQTTNTVRIQIPGAAITFKRRKYHLQLDSVR</sequence>
<comment type="caution">
    <text evidence="4">The sequence shown here is derived from an EMBL/GenBank/DDBJ whole genome shotgun (WGS) entry which is preliminary data.</text>
</comment>
<dbReference type="InterPro" id="IPR036618">
    <property type="entry name" value="PtsI_HPr-bd_sf"/>
</dbReference>
<dbReference type="Gene3D" id="1.50.10.100">
    <property type="entry name" value="Chondroitin AC/alginate lyase"/>
    <property type="match status" value="1"/>
</dbReference>
<protein>
    <recommendedName>
        <fullName evidence="3">Phosphotransferase system enzyme I N-terminal domain-containing protein</fullName>
    </recommendedName>
</protein>
<dbReference type="GO" id="GO:0016740">
    <property type="term" value="F:transferase activity"/>
    <property type="evidence" value="ECO:0007669"/>
    <property type="project" value="UniProtKB-KW"/>
</dbReference>
<dbReference type="Gene3D" id="2.70.98.70">
    <property type="match status" value="1"/>
</dbReference>
<dbReference type="Pfam" id="PF05524">
    <property type="entry name" value="PEP-utilisers_N"/>
    <property type="match status" value="1"/>
</dbReference>
<evidence type="ECO:0000256" key="2">
    <source>
        <dbReference type="ARBA" id="ARBA00022679"/>
    </source>
</evidence>
<dbReference type="SUPFAM" id="SSF47831">
    <property type="entry name" value="Enzyme I of the PEP:sugar phosphotransferase system HPr-binding (sub)domain"/>
    <property type="match status" value="1"/>
</dbReference>
<reference evidence="4" key="1">
    <citation type="journal article" date="2015" name="Nature">
        <title>Complex archaea that bridge the gap between prokaryotes and eukaryotes.</title>
        <authorList>
            <person name="Spang A."/>
            <person name="Saw J.H."/>
            <person name="Jorgensen S.L."/>
            <person name="Zaremba-Niedzwiedzka K."/>
            <person name="Martijn J."/>
            <person name="Lind A.E."/>
            <person name="van Eijk R."/>
            <person name="Schleper C."/>
            <person name="Guy L."/>
            <person name="Ettema T.J."/>
        </authorList>
    </citation>
    <scope>NUCLEOTIDE SEQUENCE</scope>
</reference>
<feature type="non-terminal residue" evidence="4">
    <location>
        <position position="1"/>
    </location>
</feature>
<dbReference type="InterPro" id="IPR008929">
    <property type="entry name" value="Chondroitin_lyas"/>
</dbReference>
<dbReference type="PANTHER" id="PTHR38045:SF1">
    <property type="entry name" value="HEPARINASE II_III-LIKE PROTEIN"/>
    <property type="match status" value="1"/>
</dbReference>
<dbReference type="AlphaFoldDB" id="A0A0F9TPL4"/>
<dbReference type="InterPro" id="IPR008731">
    <property type="entry name" value="PTS_EIN"/>
</dbReference>
<name>A0A0F9TPL4_9ZZZZ</name>
<accession>A0A0F9TPL4</accession>
<feature type="domain" description="Phosphotransferase system enzyme I N-terminal" evidence="3">
    <location>
        <begin position="41"/>
        <end position="106"/>
    </location>
</feature>
<proteinExistence type="inferred from homology"/>
<evidence type="ECO:0000313" key="4">
    <source>
        <dbReference type="EMBL" id="KKN83005.1"/>
    </source>
</evidence>
<evidence type="ECO:0000259" key="3">
    <source>
        <dbReference type="Pfam" id="PF05524"/>
    </source>
</evidence>
<comment type="similarity">
    <text evidence="1">Belongs to the PEP-utilizing enzyme family.</text>
</comment>
<dbReference type="EMBL" id="LAZR01000192">
    <property type="protein sequence ID" value="KKN83005.1"/>
    <property type="molecule type" value="Genomic_DNA"/>
</dbReference>
<organism evidence="4">
    <name type="scientific">marine sediment metagenome</name>
    <dbReference type="NCBI Taxonomy" id="412755"/>
    <lineage>
        <taxon>unclassified sequences</taxon>
        <taxon>metagenomes</taxon>
        <taxon>ecological metagenomes</taxon>
    </lineage>
</organism>
<keyword evidence="2" id="KW-0808">Transferase</keyword>